<dbReference type="Pfam" id="PF18922">
    <property type="entry name" value="DUF5672"/>
    <property type="match status" value="1"/>
</dbReference>
<evidence type="ECO:0000313" key="2">
    <source>
        <dbReference type="EMBL" id="SAK53814.1"/>
    </source>
</evidence>
<dbReference type="Proteomes" id="UP000054870">
    <property type="component" value="Unassembled WGS sequence"/>
</dbReference>
<proteinExistence type="predicted"/>
<keyword evidence="3" id="KW-1185">Reference proteome</keyword>
<dbReference type="RefSeq" id="WP_061123796.1">
    <property type="nucleotide sequence ID" value="NZ_FCOF02000006.1"/>
</dbReference>
<dbReference type="InterPro" id="IPR043729">
    <property type="entry name" value="DUF5672"/>
</dbReference>
<name>A0A158A7K0_9BURK</name>
<sequence length="290" mass="32930">MGHELRPDLRSVTVCAVDSLNPRLAARALKISSSHCSFGDVVLFTHEDIETEARIVRTPHITSHKQYSDFVLKEVIQHIHTPWVLLIQWDGYVVDPSAWRAEFFDYDYIGARWPWCEDGMSVGNGGFSLRSAKLMRLIASDAFPLRERIHEDEFIGRICRPILEAEHGIRFAPDEVADRFSYEHTQPGGPTFGFHSPHNLFRHISDSELRELLQLAHPSTISADSMIALFGNYLAGGKFAAAQILYSRMRGTVSADYIRGKLIGLNAPRDFAQYWVLLCETAFGRKNIQR</sequence>
<accession>A0A158A7K0</accession>
<organism evidence="2 3">
    <name type="scientific">Caballeronia catudaia</name>
    <dbReference type="NCBI Taxonomy" id="1777136"/>
    <lineage>
        <taxon>Bacteria</taxon>
        <taxon>Pseudomonadati</taxon>
        <taxon>Pseudomonadota</taxon>
        <taxon>Betaproteobacteria</taxon>
        <taxon>Burkholderiales</taxon>
        <taxon>Burkholderiaceae</taxon>
        <taxon>Caballeronia</taxon>
    </lineage>
</organism>
<feature type="domain" description="DUF5672" evidence="1">
    <location>
        <begin position="54"/>
        <end position="185"/>
    </location>
</feature>
<dbReference type="OrthoDB" id="7391526at2"/>
<evidence type="ECO:0000313" key="3">
    <source>
        <dbReference type="Proteomes" id="UP000054870"/>
    </source>
</evidence>
<comment type="caution">
    <text evidence="2">The sequence shown here is derived from an EMBL/GenBank/DDBJ whole genome shotgun (WGS) entry which is preliminary data.</text>
</comment>
<dbReference type="EMBL" id="FCOF02000006">
    <property type="protein sequence ID" value="SAK53814.1"/>
    <property type="molecule type" value="Genomic_DNA"/>
</dbReference>
<dbReference type="AlphaFoldDB" id="A0A158A7K0"/>
<reference evidence="2" key="1">
    <citation type="submission" date="2016-01" db="EMBL/GenBank/DDBJ databases">
        <authorList>
            <person name="Peeters C."/>
        </authorList>
    </citation>
    <scope>NUCLEOTIDE SEQUENCE [LARGE SCALE GENOMIC DNA]</scope>
    <source>
        <strain evidence="2">LMG 29318</strain>
    </source>
</reference>
<gene>
    <name evidence="2" type="ORF">AWB75_01872</name>
</gene>
<protein>
    <recommendedName>
        <fullName evidence="1">DUF5672 domain-containing protein</fullName>
    </recommendedName>
</protein>
<evidence type="ECO:0000259" key="1">
    <source>
        <dbReference type="Pfam" id="PF18922"/>
    </source>
</evidence>